<dbReference type="OrthoDB" id="433474at2759"/>
<comment type="caution">
    <text evidence="3">The sequence shown here is derived from an EMBL/GenBank/DDBJ whole genome shotgun (WGS) entry which is preliminary data.</text>
</comment>
<gene>
    <name evidence="3" type="ORF">EDB81DRAFT_656924</name>
</gene>
<dbReference type="Proteomes" id="UP000738349">
    <property type="component" value="Unassembled WGS sequence"/>
</dbReference>
<dbReference type="Gene3D" id="3.40.50.1820">
    <property type="entry name" value="alpha/beta hydrolase"/>
    <property type="match status" value="1"/>
</dbReference>
<dbReference type="SUPFAM" id="SSF53474">
    <property type="entry name" value="alpha/beta-Hydrolases"/>
    <property type="match status" value="1"/>
</dbReference>
<sequence>MSVTKPQTPLTKASSATLRPPYDPLLMPAVEASKSTLPEILDVHSLRKIAGDFSLETTLKNCPNFVHSEHMIPGFRAGDAPVLVSIFKPKNLPSADLPAVYCIHGGGQVAGTRFSALDVIINYFEGIEVVIVAVEYRLAPEHRAPAALHDSYAGLVWTAEHAADLGIDPSKILILGGSGGAPITAGCAILCRNNKKPYPLAQMLLTPMLDDRDCTASSKQFARDGPWCGTTNRMAWGHVLGSARGGPDVSELVAPARATDLEGVAPAFIDAAECEVFRDEAVAYASQLWKCGVPAELHVWPGAYHGFDMLEQAAPVATAARDAKLNWIKRIFGACKAK</sequence>
<evidence type="ECO:0000313" key="4">
    <source>
        <dbReference type="Proteomes" id="UP000738349"/>
    </source>
</evidence>
<dbReference type="GO" id="GO:0016787">
    <property type="term" value="F:hydrolase activity"/>
    <property type="evidence" value="ECO:0007669"/>
    <property type="project" value="UniProtKB-KW"/>
</dbReference>
<evidence type="ECO:0000313" key="3">
    <source>
        <dbReference type="EMBL" id="KAH7136210.1"/>
    </source>
</evidence>
<evidence type="ECO:0000256" key="1">
    <source>
        <dbReference type="ARBA" id="ARBA00022801"/>
    </source>
</evidence>
<dbReference type="Pfam" id="PF07859">
    <property type="entry name" value="Abhydrolase_3"/>
    <property type="match status" value="1"/>
</dbReference>
<dbReference type="PANTHER" id="PTHR48081:SF8">
    <property type="entry name" value="ALPHA_BETA HYDROLASE FOLD-3 DOMAIN-CONTAINING PROTEIN-RELATED"/>
    <property type="match status" value="1"/>
</dbReference>
<evidence type="ECO:0000259" key="2">
    <source>
        <dbReference type="Pfam" id="PF07859"/>
    </source>
</evidence>
<accession>A0A9P9EE58</accession>
<organism evidence="3 4">
    <name type="scientific">Dactylonectria macrodidyma</name>
    <dbReference type="NCBI Taxonomy" id="307937"/>
    <lineage>
        <taxon>Eukaryota</taxon>
        <taxon>Fungi</taxon>
        <taxon>Dikarya</taxon>
        <taxon>Ascomycota</taxon>
        <taxon>Pezizomycotina</taxon>
        <taxon>Sordariomycetes</taxon>
        <taxon>Hypocreomycetidae</taxon>
        <taxon>Hypocreales</taxon>
        <taxon>Nectriaceae</taxon>
        <taxon>Dactylonectria</taxon>
    </lineage>
</organism>
<keyword evidence="4" id="KW-1185">Reference proteome</keyword>
<dbReference type="InterPro" id="IPR050300">
    <property type="entry name" value="GDXG_lipolytic_enzyme"/>
</dbReference>
<dbReference type="PANTHER" id="PTHR48081">
    <property type="entry name" value="AB HYDROLASE SUPERFAMILY PROTEIN C4A8.06C"/>
    <property type="match status" value="1"/>
</dbReference>
<feature type="domain" description="Alpha/beta hydrolase fold-3" evidence="2">
    <location>
        <begin position="101"/>
        <end position="308"/>
    </location>
</feature>
<reference evidence="3" key="1">
    <citation type="journal article" date="2021" name="Nat. Commun.">
        <title>Genetic determinants of endophytism in the Arabidopsis root mycobiome.</title>
        <authorList>
            <person name="Mesny F."/>
            <person name="Miyauchi S."/>
            <person name="Thiergart T."/>
            <person name="Pickel B."/>
            <person name="Atanasova L."/>
            <person name="Karlsson M."/>
            <person name="Huettel B."/>
            <person name="Barry K.W."/>
            <person name="Haridas S."/>
            <person name="Chen C."/>
            <person name="Bauer D."/>
            <person name="Andreopoulos W."/>
            <person name="Pangilinan J."/>
            <person name="LaButti K."/>
            <person name="Riley R."/>
            <person name="Lipzen A."/>
            <person name="Clum A."/>
            <person name="Drula E."/>
            <person name="Henrissat B."/>
            <person name="Kohler A."/>
            <person name="Grigoriev I.V."/>
            <person name="Martin F.M."/>
            <person name="Hacquard S."/>
        </authorList>
    </citation>
    <scope>NUCLEOTIDE SEQUENCE</scope>
    <source>
        <strain evidence="3">MPI-CAGE-AT-0147</strain>
    </source>
</reference>
<keyword evidence="1 3" id="KW-0378">Hydrolase</keyword>
<name>A0A9P9EE58_9HYPO</name>
<protein>
    <submittedName>
        <fullName evidence="3">Alpha/Beta hydrolase protein</fullName>
    </submittedName>
</protein>
<dbReference type="EMBL" id="JAGMUV010000013">
    <property type="protein sequence ID" value="KAH7136210.1"/>
    <property type="molecule type" value="Genomic_DNA"/>
</dbReference>
<dbReference type="InterPro" id="IPR013094">
    <property type="entry name" value="AB_hydrolase_3"/>
</dbReference>
<dbReference type="InterPro" id="IPR029058">
    <property type="entry name" value="AB_hydrolase_fold"/>
</dbReference>
<dbReference type="AlphaFoldDB" id="A0A9P9EE58"/>
<proteinExistence type="predicted"/>